<feature type="domain" description="Protein kinase" evidence="7">
    <location>
        <begin position="161"/>
        <end position="384"/>
    </location>
</feature>
<name>U6L9D3_9EIME</name>
<dbReference type="SUPFAM" id="SSF56112">
    <property type="entry name" value="Protein kinase-like (PK-like)"/>
    <property type="match status" value="1"/>
</dbReference>
<keyword evidence="1" id="KW-0723">Serine/threonine-protein kinase</keyword>
<feature type="region of interest" description="Disordered" evidence="6">
    <location>
        <begin position="109"/>
        <end position="147"/>
    </location>
</feature>
<dbReference type="Pfam" id="PF00069">
    <property type="entry name" value="Pkinase"/>
    <property type="match status" value="2"/>
</dbReference>
<dbReference type="PANTHER" id="PTHR24345:SF0">
    <property type="entry name" value="CELL CYCLE SERINE_THREONINE-PROTEIN KINASE CDC5_MSD2"/>
    <property type="match status" value="1"/>
</dbReference>
<dbReference type="AlphaFoldDB" id="U6L9D3"/>
<keyword evidence="9" id="KW-1185">Reference proteome</keyword>
<feature type="region of interest" description="Disordered" evidence="6">
    <location>
        <begin position="411"/>
        <end position="565"/>
    </location>
</feature>
<dbReference type="Gene3D" id="1.10.510.10">
    <property type="entry name" value="Transferase(Phosphotransferase) domain 1"/>
    <property type="match status" value="2"/>
</dbReference>
<dbReference type="PROSITE" id="PS50011">
    <property type="entry name" value="PROTEIN_KINASE_DOM"/>
    <property type="match status" value="1"/>
</dbReference>
<evidence type="ECO:0000313" key="9">
    <source>
        <dbReference type="Proteomes" id="UP000030750"/>
    </source>
</evidence>
<feature type="compositionally biased region" description="Polar residues" evidence="6">
    <location>
        <begin position="456"/>
        <end position="468"/>
    </location>
</feature>
<dbReference type="InterPro" id="IPR011009">
    <property type="entry name" value="Kinase-like_dom_sf"/>
</dbReference>
<feature type="compositionally biased region" description="Pro residues" evidence="6">
    <location>
        <begin position="129"/>
        <end position="142"/>
    </location>
</feature>
<organism evidence="8 9">
    <name type="scientific">Eimeria brunetti</name>
    <dbReference type="NCBI Taxonomy" id="51314"/>
    <lineage>
        <taxon>Eukaryota</taxon>
        <taxon>Sar</taxon>
        <taxon>Alveolata</taxon>
        <taxon>Apicomplexa</taxon>
        <taxon>Conoidasida</taxon>
        <taxon>Coccidia</taxon>
        <taxon>Eucoccidiorida</taxon>
        <taxon>Eimeriorina</taxon>
        <taxon>Eimeriidae</taxon>
        <taxon>Eimeria</taxon>
    </lineage>
</organism>
<protein>
    <submittedName>
        <fullName evidence="8">Protein kinase, putative</fullName>
    </submittedName>
</protein>
<dbReference type="VEuPathDB" id="ToxoDB:EBH_0033120"/>
<feature type="compositionally biased region" description="Low complexity" evidence="6">
    <location>
        <begin position="421"/>
        <end position="437"/>
    </location>
</feature>
<dbReference type="EMBL" id="HG710572">
    <property type="protein sequence ID" value="CDJ47007.1"/>
    <property type="molecule type" value="Genomic_DNA"/>
</dbReference>
<keyword evidence="2" id="KW-0808">Transferase</keyword>
<keyword evidence="4 8" id="KW-0418">Kinase</keyword>
<evidence type="ECO:0000256" key="3">
    <source>
        <dbReference type="ARBA" id="ARBA00022741"/>
    </source>
</evidence>
<reference evidence="8" key="1">
    <citation type="submission" date="2013-10" db="EMBL/GenBank/DDBJ databases">
        <title>Genomic analysis of the causative agents of coccidiosis in chickens.</title>
        <authorList>
            <person name="Reid A.J."/>
            <person name="Blake D."/>
            <person name="Billington K."/>
            <person name="Browne H."/>
            <person name="Dunn M."/>
            <person name="Hung S."/>
            <person name="Kawahara F."/>
            <person name="Miranda-Saavedra D."/>
            <person name="Mourier T."/>
            <person name="Nagra H."/>
            <person name="Otto T.D."/>
            <person name="Rawlings N."/>
            <person name="Sanchez A."/>
            <person name="Sanders M."/>
            <person name="Subramaniam C."/>
            <person name="Tay Y."/>
            <person name="Dear P."/>
            <person name="Doerig C."/>
            <person name="Gruber A."/>
            <person name="Parkinson J."/>
            <person name="Shirley M."/>
            <person name="Wan K.L."/>
            <person name="Berriman M."/>
            <person name="Tomley F."/>
            <person name="Pain A."/>
        </authorList>
    </citation>
    <scope>NUCLEOTIDE SEQUENCE [LARGE SCALE GENOMIC DNA]</scope>
    <source>
        <strain evidence="8">Houghton</strain>
    </source>
</reference>
<dbReference type="InterPro" id="IPR000719">
    <property type="entry name" value="Prot_kinase_dom"/>
</dbReference>
<dbReference type="Proteomes" id="UP000030750">
    <property type="component" value="Unassembled WGS sequence"/>
</dbReference>
<keyword evidence="3" id="KW-0547">Nucleotide-binding</keyword>
<evidence type="ECO:0000256" key="6">
    <source>
        <dbReference type="SAM" id="MobiDB-lite"/>
    </source>
</evidence>
<dbReference type="GO" id="GO:0005634">
    <property type="term" value="C:nucleus"/>
    <property type="evidence" value="ECO:0007669"/>
    <property type="project" value="TreeGrafter"/>
</dbReference>
<dbReference type="OrthoDB" id="346309at2759"/>
<evidence type="ECO:0000256" key="2">
    <source>
        <dbReference type="ARBA" id="ARBA00022679"/>
    </source>
</evidence>
<proteinExistence type="predicted"/>
<evidence type="ECO:0000256" key="4">
    <source>
        <dbReference type="ARBA" id="ARBA00022777"/>
    </source>
</evidence>
<feature type="compositionally biased region" description="Low complexity" evidence="6">
    <location>
        <begin position="509"/>
        <end position="533"/>
    </location>
</feature>
<reference evidence="8" key="2">
    <citation type="submission" date="2013-10" db="EMBL/GenBank/DDBJ databases">
        <authorList>
            <person name="Aslett M."/>
        </authorList>
    </citation>
    <scope>NUCLEOTIDE SEQUENCE [LARGE SCALE GENOMIC DNA]</scope>
    <source>
        <strain evidence="8">Houghton</strain>
    </source>
</reference>
<evidence type="ECO:0000256" key="5">
    <source>
        <dbReference type="ARBA" id="ARBA00022840"/>
    </source>
</evidence>
<evidence type="ECO:0000313" key="8">
    <source>
        <dbReference type="EMBL" id="CDJ47007.1"/>
    </source>
</evidence>
<evidence type="ECO:0000259" key="7">
    <source>
        <dbReference type="PROSITE" id="PS50011"/>
    </source>
</evidence>
<dbReference type="GO" id="GO:0005524">
    <property type="term" value="F:ATP binding"/>
    <property type="evidence" value="ECO:0007669"/>
    <property type="project" value="UniProtKB-KW"/>
</dbReference>
<dbReference type="GO" id="GO:0004674">
    <property type="term" value="F:protein serine/threonine kinase activity"/>
    <property type="evidence" value="ECO:0007669"/>
    <property type="project" value="UniProtKB-KW"/>
</dbReference>
<feature type="region of interest" description="Disordered" evidence="6">
    <location>
        <begin position="67"/>
        <end position="94"/>
    </location>
</feature>
<sequence>MENRSMHYVQAKAPNIAKGCLEDEQRATDPAALVLCGLLGCTDSWAAVEVSLGALLTNLGLFRNTMNDPEDVPPAPPDPNVATQNAGAGGAGSANAHVLRGLSDEKELFLSPAGPQGSATKQQKATDENPPPPQEDGPPPPNLALNAAPPEVERNKFTEHFTLGPVLGKGAYAPVHLAVHKTTGRSVAVKIYAGFRTMEREKKALITREVQIMRRLQHENIVKYGGSFNESQALYIVMQHLGGGSLYALVQKNPKGKLSEACARKLFLDVARGVAYLHSQKPGAKCRMACGTPSYMPPEILKKKEYEGPPADMWSLGVVLYAMLHGCYPFRGQKPEELYANISTGEYVVSQSLSEEVKALLQGLLLLNPDCRLKADQVLASACLTDGTHRVAATTAAATAAATAQAAATTEQRELKLAEESGTSVGPSSSCSNSSKHSAQRDAGGKGLPHKPKGTDGSSRSAVPSSQLPGHKQQPAAGAAAASVADAAAAAASHATQQGTKPAAQRETPQQPQPQQQPQQQQQQQQQAPASQQTLPEPKPHTRFLSKVCEIFASPGTRGQRPVKL</sequence>
<feature type="compositionally biased region" description="Low complexity" evidence="6">
    <location>
        <begin position="476"/>
        <end position="495"/>
    </location>
</feature>
<dbReference type="PANTHER" id="PTHR24345">
    <property type="entry name" value="SERINE/THREONINE-PROTEIN KINASE PLK"/>
    <property type="match status" value="1"/>
</dbReference>
<evidence type="ECO:0000256" key="1">
    <source>
        <dbReference type="ARBA" id="ARBA00022527"/>
    </source>
</evidence>
<keyword evidence="5" id="KW-0067">ATP-binding</keyword>
<gene>
    <name evidence="8" type="ORF">EBH_0033120</name>
</gene>
<accession>U6L9D3</accession>